<evidence type="ECO:0000256" key="2">
    <source>
        <dbReference type="ARBA" id="ARBA00023015"/>
    </source>
</evidence>
<reference evidence="6" key="1">
    <citation type="journal article" date="2021" name="PeerJ">
        <title>Extensive microbial diversity within the chicken gut microbiome revealed by metagenomics and culture.</title>
        <authorList>
            <person name="Gilroy R."/>
            <person name="Ravi A."/>
            <person name="Getino M."/>
            <person name="Pursley I."/>
            <person name="Horton D.L."/>
            <person name="Alikhan N.F."/>
            <person name="Baker D."/>
            <person name="Gharbi K."/>
            <person name="Hall N."/>
            <person name="Watson M."/>
            <person name="Adriaenssens E.M."/>
            <person name="Foster-Nyarko E."/>
            <person name="Jarju S."/>
            <person name="Secka A."/>
            <person name="Antonio M."/>
            <person name="Oren A."/>
            <person name="Chaudhuri R.R."/>
            <person name="La Ragione R."/>
            <person name="Hildebrand F."/>
            <person name="Pallen M.J."/>
        </authorList>
    </citation>
    <scope>NUCLEOTIDE SEQUENCE</scope>
    <source>
        <strain evidence="6">CHK183-5548</strain>
    </source>
</reference>
<dbReference type="Proteomes" id="UP000823883">
    <property type="component" value="Unassembled WGS sequence"/>
</dbReference>
<evidence type="ECO:0000259" key="5">
    <source>
        <dbReference type="PROSITE" id="PS50931"/>
    </source>
</evidence>
<comment type="caution">
    <text evidence="6">The sequence shown here is derived from an EMBL/GenBank/DDBJ whole genome shotgun (WGS) entry which is preliminary data.</text>
</comment>
<dbReference type="Gene3D" id="3.40.190.10">
    <property type="entry name" value="Periplasmic binding protein-like II"/>
    <property type="match status" value="2"/>
</dbReference>
<name>A0A9D2PAG4_9FIRM</name>
<keyword evidence="2" id="KW-0805">Transcription regulation</keyword>
<dbReference type="GO" id="GO:0003700">
    <property type="term" value="F:DNA-binding transcription factor activity"/>
    <property type="evidence" value="ECO:0007669"/>
    <property type="project" value="InterPro"/>
</dbReference>
<evidence type="ECO:0000313" key="7">
    <source>
        <dbReference type="Proteomes" id="UP000823883"/>
    </source>
</evidence>
<dbReference type="Pfam" id="PF00126">
    <property type="entry name" value="HTH_1"/>
    <property type="match status" value="1"/>
</dbReference>
<evidence type="ECO:0000256" key="4">
    <source>
        <dbReference type="ARBA" id="ARBA00023163"/>
    </source>
</evidence>
<sequence length="300" mass="34183">MNIKAQEYFIQLAKYQNFSKAAKELYISQTALSKIIAGLEKEVGEQLFIRNKNTVSLSNAGLAYLNFAKKTVDLYQKSRKVVKDSLLEKGILRIGLTALNDTLFNAIGILHQRFPYAQIELYSDQISAEAFSSSRLDMVMLPEDEAGDLCCCVIAVRNQLYAVMNVEHRLARNKVLDFSDLENEDLIFSIEENGRLDTAYEYCVHAGFTPKVSFLYNDSKYQMDLILNSSAIAISFNLFRIFRESMDGLISIPINISRPIHDRLVLAYHPENKNPLIGKLIHCVESARITRQKARYDTFL</sequence>
<organism evidence="6 7">
    <name type="scientific">Candidatus Lachnoclostridium pullistercoris</name>
    <dbReference type="NCBI Taxonomy" id="2838632"/>
    <lineage>
        <taxon>Bacteria</taxon>
        <taxon>Bacillati</taxon>
        <taxon>Bacillota</taxon>
        <taxon>Clostridia</taxon>
        <taxon>Lachnospirales</taxon>
        <taxon>Lachnospiraceae</taxon>
    </lineage>
</organism>
<gene>
    <name evidence="6" type="ORF">IAA04_03825</name>
</gene>
<feature type="domain" description="HTH lysR-type" evidence="5">
    <location>
        <begin position="1"/>
        <end position="58"/>
    </location>
</feature>
<evidence type="ECO:0000256" key="1">
    <source>
        <dbReference type="ARBA" id="ARBA00009437"/>
    </source>
</evidence>
<reference evidence="6" key="2">
    <citation type="submission" date="2021-04" db="EMBL/GenBank/DDBJ databases">
        <authorList>
            <person name="Gilroy R."/>
        </authorList>
    </citation>
    <scope>NUCLEOTIDE SEQUENCE</scope>
    <source>
        <strain evidence="6">CHK183-5548</strain>
    </source>
</reference>
<evidence type="ECO:0000313" key="6">
    <source>
        <dbReference type="EMBL" id="HJC47162.1"/>
    </source>
</evidence>
<dbReference type="Pfam" id="PF03466">
    <property type="entry name" value="LysR_substrate"/>
    <property type="match status" value="1"/>
</dbReference>
<proteinExistence type="inferred from homology"/>
<dbReference type="Gene3D" id="1.10.10.10">
    <property type="entry name" value="Winged helix-like DNA-binding domain superfamily/Winged helix DNA-binding domain"/>
    <property type="match status" value="1"/>
</dbReference>
<evidence type="ECO:0000256" key="3">
    <source>
        <dbReference type="ARBA" id="ARBA00023125"/>
    </source>
</evidence>
<keyword evidence="3" id="KW-0238">DNA-binding</keyword>
<dbReference type="SUPFAM" id="SSF46785">
    <property type="entry name" value="Winged helix' DNA-binding domain"/>
    <property type="match status" value="1"/>
</dbReference>
<dbReference type="GO" id="GO:0003677">
    <property type="term" value="F:DNA binding"/>
    <property type="evidence" value="ECO:0007669"/>
    <property type="project" value="UniProtKB-KW"/>
</dbReference>
<dbReference type="EMBL" id="DWWL01000025">
    <property type="protein sequence ID" value="HJC47162.1"/>
    <property type="molecule type" value="Genomic_DNA"/>
</dbReference>
<keyword evidence="4" id="KW-0804">Transcription</keyword>
<dbReference type="GO" id="GO:0032993">
    <property type="term" value="C:protein-DNA complex"/>
    <property type="evidence" value="ECO:0007669"/>
    <property type="project" value="TreeGrafter"/>
</dbReference>
<dbReference type="PANTHER" id="PTHR30346:SF0">
    <property type="entry name" value="HCA OPERON TRANSCRIPTIONAL ACTIVATOR HCAR"/>
    <property type="match status" value="1"/>
</dbReference>
<dbReference type="InterPro" id="IPR036390">
    <property type="entry name" value="WH_DNA-bd_sf"/>
</dbReference>
<dbReference type="InterPro" id="IPR005119">
    <property type="entry name" value="LysR_subst-bd"/>
</dbReference>
<protein>
    <submittedName>
        <fullName evidence="6">LysR family transcriptional regulator</fullName>
    </submittedName>
</protein>
<dbReference type="PANTHER" id="PTHR30346">
    <property type="entry name" value="TRANSCRIPTIONAL DUAL REGULATOR HCAR-RELATED"/>
    <property type="match status" value="1"/>
</dbReference>
<dbReference type="InterPro" id="IPR036388">
    <property type="entry name" value="WH-like_DNA-bd_sf"/>
</dbReference>
<dbReference type="PRINTS" id="PR00039">
    <property type="entry name" value="HTHLYSR"/>
</dbReference>
<accession>A0A9D2PAG4</accession>
<dbReference type="PROSITE" id="PS50931">
    <property type="entry name" value="HTH_LYSR"/>
    <property type="match status" value="1"/>
</dbReference>
<dbReference type="InterPro" id="IPR000847">
    <property type="entry name" value="LysR_HTH_N"/>
</dbReference>
<dbReference type="AlphaFoldDB" id="A0A9D2PAG4"/>
<comment type="similarity">
    <text evidence="1">Belongs to the LysR transcriptional regulatory family.</text>
</comment>
<dbReference type="SUPFAM" id="SSF53850">
    <property type="entry name" value="Periplasmic binding protein-like II"/>
    <property type="match status" value="1"/>
</dbReference>